<keyword evidence="3" id="KW-0813">Transport</keyword>
<feature type="transmembrane region" description="Helical" evidence="8">
    <location>
        <begin position="160"/>
        <end position="179"/>
    </location>
</feature>
<feature type="transmembrane region" description="Helical" evidence="8">
    <location>
        <begin position="191"/>
        <end position="210"/>
    </location>
</feature>
<gene>
    <name evidence="10" type="ORF">INT44_004307</name>
</gene>
<feature type="transmembrane region" description="Helical" evidence="8">
    <location>
        <begin position="73"/>
        <end position="99"/>
    </location>
</feature>
<feature type="transmembrane region" description="Helical" evidence="8">
    <location>
        <begin position="371"/>
        <end position="393"/>
    </location>
</feature>
<evidence type="ECO:0000256" key="1">
    <source>
        <dbReference type="ARBA" id="ARBA00004141"/>
    </source>
</evidence>
<dbReference type="AlphaFoldDB" id="A0A8H7QC66"/>
<evidence type="ECO:0000259" key="9">
    <source>
        <dbReference type="Pfam" id="PF01490"/>
    </source>
</evidence>
<dbReference type="Proteomes" id="UP000612746">
    <property type="component" value="Unassembled WGS sequence"/>
</dbReference>
<dbReference type="GO" id="GO:0015179">
    <property type="term" value="F:L-amino acid transmembrane transporter activity"/>
    <property type="evidence" value="ECO:0007669"/>
    <property type="project" value="TreeGrafter"/>
</dbReference>
<dbReference type="OrthoDB" id="28208at2759"/>
<keyword evidence="6 8" id="KW-1133">Transmembrane helix</keyword>
<evidence type="ECO:0000256" key="6">
    <source>
        <dbReference type="ARBA" id="ARBA00022989"/>
    </source>
</evidence>
<proteinExistence type="inferred from homology"/>
<evidence type="ECO:0000313" key="10">
    <source>
        <dbReference type="EMBL" id="KAG2189165.1"/>
    </source>
</evidence>
<evidence type="ECO:0000256" key="3">
    <source>
        <dbReference type="ARBA" id="ARBA00022448"/>
    </source>
</evidence>
<feature type="transmembrane region" description="Helical" evidence="8">
    <location>
        <begin position="304"/>
        <end position="325"/>
    </location>
</feature>
<comment type="similarity">
    <text evidence="2">Belongs to the amino acid/polyamine transporter 2 family.</text>
</comment>
<sequence>MTISSIPPSHSYGALASPQAESAIISDEERDILQTVRPGYGTGSIFSTSFNIVNATVGSGILGVPYALHCGGFIGGMAISVFVGTLTAVSLMMMIRAGIRSNIFKFAQLSERALGRPGFHLLNLFVFIQSAGSCISYFIIIGDTIPVLLGQLWPENALLANRQFVIVVLSLLLIFPLNLARSIGSLAKVSVFSVLLLPIIILTIIVRAPVYAPQHHAPVTIFGPSVLDALGIQAFAFACSHVAFNNYLSQKNQSVVAWTWTSIISTFSSWTATMMFGVLGYFAFGQDVQQNLFNSFPADDVVINIGRFLLAVSLIFTVPMGFYPAREALQKSLGNDTPDRQPTKAQHYTVTVALFIGMLYIGATVQSLGKVYAFVGGLASSFIAYIIPGITYLSVFKRAPQLTGPSETSYLNQDEFKDENAVPTWWMDITAVVLIAFGVGIMVLTVGKAIGI</sequence>
<comment type="subcellular location">
    <subcellularLocation>
        <location evidence="1">Membrane</location>
        <topology evidence="1">Multi-pass membrane protein</topology>
    </subcellularLocation>
</comment>
<dbReference type="GO" id="GO:0016020">
    <property type="term" value="C:membrane"/>
    <property type="evidence" value="ECO:0007669"/>
    <property type="project" value="UniProtKB-SubCell"/>
</dbReference>
<dbReference type="Pfam" id="PF01490">
    <property type="entry name" value="Aa_trans"/>
    <property type="match status" value="1"/>
</dbReference>
<evidence type="ECO:0000256" key="2">
    <source>
        <dbReference type="ARBA" id="ARBA00008066"/>
    </source>
</evidence>
<organism evidence="10 11">
    <name type="scientific">Umbelopsis vinacea</name>
    <dbReference type="NCBI Taxonomy" id="44442"/>
    <lineage>
        <taxon>Eukaryota</taxon>
        <taxon>Fungi</taxon>
        <taxon>Fungi incertae sedis</taxon>
        <taxon>Mucoromycota</taxon>
        <taxon>Mucoromycotina</taxon>
        <taxon>Umbelopsidomycetes</taxon>
        <taxon>Umbelopsidales</taxon>
        <taxon>Umbelopsidaceae</taxon>
        <taxon>Umbelopsis</taxon>
    </lineage>
</organism>
<feature type="transmembrane region" description="Helical" evidence="8">
    <location>
        <begin position="120"/>
        <end position="140"/>
    </location>
</feature>
<feature type="transmembrane region" description="Helical" evidence="8">
    <location>
        <begin position="345"/>
        <end position="365"/>
    </location>
</feature>
<dbReference type="InterPro" id="IPR013057">
    <property type="entry name" value="AA_transpt_TM"/>
</dbReference>
<keyword evidence="11" id="KW-1185">Reference proteome</keyword>
<dbReference type="EMBL" id="JAEPRA010000001">
    <property type="protein sequence ID" value="KAG2189165.1"/>
    <property type="molecule type" value="Genomic_DNA"/>
</dbReference>
<reference evidence="10" key="1">
    <citation type="submission" date="2020-12" db="EMBL/GenBank/DDBJ databases">
        <title>Metabolic potential, ecology and presence of endohyphal bacteria is reflected in genomic diversity of Mucoromycotina.</title>
        <authorList>
            <person name="Muszewska A."/>
            <person name="Okrasinska A."/>
            <person name="Steczkiewicz K."/>
            <person name="Drgas O."/>
            <person name="Orlowska M."/>
            <person name="Perlinska-Lenart U."/>
            <person name="Aleksandrzak-Piekarczyk T."/>
            <person name="Szatraj K."/>
            <person name="Zielenkiewicz U."/>
            <person name="Pilsyk S."/>
            <person name="Malc E."/>
            <person name="Mieczkowski P."/>
            <person name="Kruszewska J.S."/>
            <person name="Biernat P."/>
            <person name="Pawlowska J."/>
        </authorList>
    </citation>
    <scope>NUCLEOTIDE SEQUENCE</scope>
    <source>
        <strain evidence="10">WA0000051536</strain>
    </source>
</reference>
<evidence type="ECO:0000313" key="11">
    <source>
        <dbReference type="Proteomes" id="UP000612746"/>
    </source>
</evidence>
<comment type="caution">
    <text evidence="10">The sequence shown here is derived from an EMBL/GenBank/DDBJ whole genome shotgun (WGS) entry which is preliminary data.</text>
</comment>
<dbReference type="PANTHER" id="PTHR22950:SF458">
    <property type="entry name" value="SODIUM-COUPLED NEUTRAL AMINO ACID TRANSPORTER 11-RELATED"/>
    <property type="match status" value="1"/>
</dbReference>
<protein>
    <recommendedName>
        <fullName evidence="9">Amino acid transporter transmembrane domain-containing protein</fullName>
    </recommendedName>
</protein>
<evidence type="ECO:0000256" key="5">
    <source>
        <dbReference type="ARBA" id="ARBA00022970"/>
    </source>
</evidence>
<accession>A0A8H7QC66</accession>
<feature type="transmembrane region" description="Helical" evidence="8">
    <location>
        <begin position="425"/>
        <end position="446"/>
    </location>
</feature>
<evidence type="ECO:0000256" key="7">
    <source>
        <dbReference type="ARBA" id="ARBA00023136"/>
    </source>
</evidence>
<keyword evidence="4 8" id="KW-0812">Transmembrane</keyword>
<dbReference type="PANTHER" id="PTHR22950">
    <property type="entry name" value="AMINO ACID TRANSPORTER"/>
    <property type="match status" value="1"/>
</dbReference>
<keyword evidence="7 8" id="KW-0472">Membrane</keyword>
<feature type="domain" description="Amino acid transporter transmembrane" evidence="9">
    <location>
        <begin position="42"/>
        <end position="399"/>
    </location>
</feature>
<evidence type="ECO:0000256" key="4">
    <source>
        <dbReference type="ARBA" id="ARBA00022692"/>
    </source>
</evidence>
<evidence type="ECO:0000256" key="8">
    <source>
        <dbReference type="SAM" id="Phobius"/>
    </source>
</evidence>
<keyword evidence="5" id="KW-0029">Amino-acid transport</keyword>
<feature type="transmembrane region" description="Helical" evidence="8">
    <location>
        <begin position="255"/>
        <end position="284"/>
    </location>
</feature>
<name>A0A8H7QC66_9FUNG</name>